<organism evidence="1">
    <name type="scientific">marine sediment metagenome</name>
    <dbReference type="NCBI Taxonomy" id="412755"/>
    <lineage>
        <taxon>unclassified sequences</taxon>
        <taxon>metagenomes</taxon>
        <taxon>ecological metagenomes</taxon>
    </lineage>
</organism>
<accession>X1N9T4</accession>
<comment type="caution">
    <text evidence="1">The sequence shown here is derived from an EMBL/GenBank/DDBJ whole genome shotgun (WGS) entry which is preliminary data.</text>
</comment>
<name>X1N9T4_9ZZZZ</name>
<feature type="non-terminal residue" evidence="1">
    <location>
        <position position="1"/>
    </location>
</feature>
<evidence type="ECO:0008006" key="2">
    <source>
        <dbReference type="Google" id="ProtNLM"/>
    </source>
</evidence>
<evidence type="ECO:0000313" key="1">
    <source>
        <dbReference type="EMBL" id="GAI40777.1"/>
    </source>
</evidence>
<dbReference type="EMBL" id="BARV01031713">
    <property type="protein sequence ID" value="GAI40777.1"/>
    <property type="molecule type" value="Genomic_DNA"/>
</dbReference>
<dbReference type="InterPro" id="IPR036361">
    <property type="entry name" value="SAP_dom_sf"/>
</dbReference>
<proteinExistence type="predicted"/>
<protein>
    <recommendedName>
        <fullName evidence="2">SAP domain-containing protein</fullName>
    </recommendedName>
</protein>
<gene>
    <name evidence="1" type="ORF">S06H3_50137</name>
</gene>
<reference evidence="1" key="1">
    <citation type="journal article" date="2014" name="Front. Microbiol.">
        <title>High frequency of phylogenetically diverse reductive dehalogenase-homologous genes in deep subseafloor sedimentary metagenomes.</title>
        <authorList>
            <person name="Kawai M."/>
            <person name="Futagami T."/>
            <person name="Toyoda A."/>
            <person name="Takaki Y."/>
            <person name="Nishi S."/>
            <person name="Hori S."/>
            <person name="Arai W."/>
            <person name="Tsubouchi T."/>
            <person name="Morono Y."/>
            <person name="Uchiyama I."/>
            <person name="Ito T."/>
            <person name="Fujiyama A."/>
            <person name="Inagaki F."/>
            <person name="Takami H."/>
        </authorList>
    </citation>
    <scope>NUCLEOTIDE SEQUENCE</scope>
    <source>
        <strain evidence="1">Expedition CK06-06</strain>
    </source>
</reference>
<dbReference type="AlphaFoldDB" id="X1N9T4"/>
<dbReference type="SUPFAM" id="SSF68906">
    <property type="entry name" value="SAP domain"/>
    <property type="match status" value="1"/>
</dbReference>
<sequence length="51" mass="5399">GIITGPILAEVVAYDRKYTLAELRKMCIAAGLSPSGEKKLLAARLIAKGVK</sequence>